<evidence type="ECO:0000313" key="8">
    <source>
        <dbReference type="Proteomes" id="UP000191418"/>
    </source>
</evidence>
<reference evidence="7 8" key="1">
    <citation type="submission" date="2017-01" db="EMBL/GenBank/DDBJ databases">
        <title>Genome Sequencing of a Marine Spirillum, Oceanospirillum multiglobuliferum ATCC 33336, from Japan.</title>
        <authorList>
            <person name="Carney J.G."/>
            <person name="Trachtenberg A.M."/>
            <person name="Rheaume B.A."/>
            <person name="Linnane J.D."/>
            <person name="Pitts N.L."/>
            <person name="Mykles D.L."/>
            <person name="Maclea K.S."/>
        </authorList>
    </citation>
    <scope>NUCLEOTIDE SEQUENCE [LARGE SCALE GENOMIC DNA]</scope>
    <source>
        <strain evidence="7 8">ATCC 33336</strain>
    </source>
</reference>
<dbReference type="CDD" id="cd00886">
    <property type="entry name" value="MogA_MoaB"/>
    <property type="match status" value="1"/>
</dbReference>
<comment type="caution">
    <text evidence="7">The sequence shown here is derived from an EMBL/GenBank/DDBJ whole genome shotgun (WGS) entry which is preliminary data.</text>
</comment>
<dbReference type="STRING" id="64969.SAMN02745127_01384"/>
<keyword evidence="8" id="KW-1185">Reference proteome</keyword>
<evidence type="ECO:0000259" key="6">
    <source>
        <dbReference type="SMART" id="SM00852"/>
    </source>
</evidence>
<evidence type="ECO:0000256" key="1">
    <source>
        <dbReference type="ARBA" id="ARBA00005046"/>
    </source>
</evidence>
<dbReference type="RefSeq" id="WP_078745000.1">
    <property type="nucleotide sequence ID" value="NZ_FUXG01000007.1"/>
</dbReference>
<dbReference type="InterPro" id="IPR036425">
    <property type="entry name" value="MoaB/Mog-like_dom_sf"/>
</dbReference>
<dbReference type="OrthoDB" id="9784492at2"/>
<dbReference type="Gene3D" id="3.40.980.10">
    <property type="entry name" value="MoaB/Mog-like domain"/>
    <property type="match status" value="1"/>
</dbReference>
<dbReference type="PANTHER" id="PTHR43232">
    <property type="entry name" value="MOLYBDENUM COFACTOR BIOSYNTHESIS PROTEIN B"/>
    <property type="match status" value="1"/>
</dbReference>
<dbReference type="InterPro" id="IPR013484">
    <property type="entry name" value="MoaB_proteobac"/>
</dbReference>
<accession>A0A1T4P6Q7</accession>
<dbReference type="InterPro" id="IPR001453">
    <property type="entry name" value="MoaB/Mog_dom"/>
</dbReference>
<sequence>MSQLFAKPAQPVDVPLNIAILTVSDTRTLETDKSGDTLISCLQEAGHKLASRAIAPDDIYQLRAVISKWIADPTVHCIITTGGTGFSGRDSTPEAVAPLLDKEITGFGEVFRMLSYDEIKTSTIQSRALGGLANNTLVFCLPGSTGACRTGWYGVIQDQLDSRHRPCNYVALLTHGKATHV</sequence>
<evidence type="ECO:0000256" key="4">
    <source>
        <dbReference type="ARBA" id="ARBA00023150"/>
    </source>
</evidence>
<dbReference type="NCBIfam" id="TIGR02667">
    <property type="entry name" value="moaB_proteo"/>
    <property type="match status" value="1"/>
</dbReference>
<gene>
    <name evidence="7" type="ORF">BTE48_12170</name>
</gene>
<dbReference type="EMBL" id="MTSM01000017">
    <property type="protein sequence ID" value="OPX54865.1"/>
    <property type="molecule type" value="Genomic_DNA"/>
</dbReference>
<organism evidence="7 8">
    <name type="scientific">Oceanospirillum multiglobuliferum</name>
    <dbReference type="NCBI Taxonomy" id="64969"/>
    <lineage>
        <taxon>Bacteria</taxon>
        <taxon>Pseudomonadati</taxon>
        <taxon>Pseudomonadota</taxon>
        <taxon>Gammaproteobacteria</taxon>
        <taxon>Oceanospirillales</taxon>
        <taxon>Oceanospirillaceae</taxon>
        <taxon>Oceanospirillum</taxon>
    </lineage>
</organism>
<name>A0A1T4P6Q7_9GAMM</name>
<feature type="domain" description="MoaB/Mog" evidence="6">
    <location>
        <begin position="19"/>
        <end position="163"/>
    </location>
</feature>
<dbReference type="UniPathway" id="UPA00344"/>
<dbReference type="PANTHER" id="PTHR43232:SF2">
    <property type="entry name" value="MOLYBDENUM COFACTOR BIOSYNTHESIS PROTEIN B"/>
    <property type="match status" value="1"/>
</dbReference>
<dbReference type="GO" id="GO:0006777">
    <property type="term" value="P:Mo-molybdopterin cofactor biosynthetic process"/>
    <property type="evidence" value="ECO:0007669"/>
    <property type="project" value="UniProtKB-UniRule"/>
</dbReference>
<dbReference type="GO" id="GO:0005829">
    <property type="term" value="C:cytosol"/>
    <property type="evidence" value="ECO:0007669"/>
    <property type="project" value="TreeGrafter"/>
</dbReference>
<protein>
    <recommendedName>
        <fullName evidence="3 5">Molybdenum cofactor biosynthesis protein B</fullName>
    </recommendedName>
</protein>
<keyword evidence="4 5" id="KW-0501">Molybdenum cofactor biosynthesis</keyword>
<comment type="pathway">
    <text evidence="1 5">Cofactor biosynthesis; molybdopterin biosynthesis.</text>
</comment>
<evidence type="ECO:0000256" key="3">
    <source>
        <dbReference type="ARBA" id="ARBA00015262"/>
    </source>
</evidence>
<dbReference type="SMART" id="SM00852">
    <property type="entry name" value="MoCF_biosynth"/>
    <property type="match status" value="1"/>
</dbReference>
<proteinExistence type="inferred from homology"/>
<dbReference type="Pfam" id="PF00994">
    <property type="entry name" value="MoCF_biosynth"/>
    <property type="match status" value="1"/>
</dbReference>
<dbReference type="SUPFAM" id="SSF53218">
    <property type="entry name" value="Molybdenum cofactor biosynthesis proteins"/>
    <property type="match status" value="1"/>
</dbReference>
<dbReference type="InterPro" id="IPR012245">
    <property type="entry name" value="MoaB"/>
</dbReference>
<evidence type="ECO:0000313" key="7">
    <source>
        <dbReference type="EMBL" id="OPX54865.1"/>
    </source>
</evidence>
<dbReference type="InterPro" id="IPR008284">
    <property type="entry name" value="MoCF_biosynth_CS"/>
</dbReference>
<evidence type="ECO:0000256" key="5">
    <source>
        <dbReference type="PIRNR" id="PIRNR006443"/>
    </source>
</evidence>
<dbReference type="Proteomes" id="UP000191418">
    <property type="component" value="Unassembled WGS sequence"/>
</dbReference>
<comment type="function">
    <text evidence="5">May be involved in the biosynthesis of molybdopterin.</text>
</comment>
<dbReference type="AlphaFoldDB" id="A0A1T4P6Q7"/>
<dbReference type="PROSITE" id="PS01078">
    <property type="entry name" value="MOCF_BIOSYNTHESIS_1"/>
    <property type="match status" value="1"/>
</dbReference>
<dbReference type="PIRSF" id="PIRSF006443">
    <property type="entry name" value="MoaB"/>
    <property type="match status" value="1"/>
</dbReference>
<dbReference type="NCBIfam" id="TIGR00177">
    <property type="entry name" value="molyb_syn"/>
    <property type="match status" value="1"/>
</dbReference>
<comment type="similarity">
    <text evidence="2 5">Belongs to the MoaB/Mog family.</text>
</comment>
<evidence type="ECO:0000256" key="2">
    <source>
        <dbReference type="ARBA" id="ARBA00006112"/>
    </source>
</evidence>